<protein>
    <submittedName>
        <fullName evidence="8">D-methionine-binding lipoprotein MetQ</fullName>
    </submittedName>
</protein>
<dbReference type="PANTHER" id="PTHR30429">
    <property type="entry name" value="D-METHIONINE-BINDING LIPOPROTEIN METQ"/>
    <property type="match status" value="1"/>
</dbReference>
<name>A0A3G6IYQ3_9CORY</name>
<reference evidence="8 9" key="1">
    <citation type="submission" date="2018-11" db="EMBL/GenBank/DDBJ databases">
        <authorList>
            <person name="Kleinhagauer T."/>
            <person name="Glaeser S.P."/>
            <person name="Spergser J."/>
            <person name="Ruckert C."/>
            <person name="Kaempfer P."/>
            <person name="Busse H.-J."/>
        </authorList>
    </citation>
    <scope>NUCLEOTIDE SEQUENCE [LARGE SCALE GENOMIC DNA]</scope>
    <source>
        <strain evidence="8 9">W8</strain>
    </source>
</reference>
<dbReference type="SUPFAM" id="SSF53850">
    <property type="entry name" value="Periplasmic binding protein-like II"/>
    <property type="match status" value="1"/>
</dbReference>
<dbReference type="GO" id="GO:0016020">
    <property type="term" value="C:membrane"/>
    <property type="evidence" value="ECO:0007669"/>
    <property type="project" value="UniProtKB-SubCell"/>
</dbReference>
<dbReference type="PROSITE" id="PS51257">
    <property type="entry name" value="PROKAR_LIPOPROTEIN"/>
    <property type="match status" value="1"/>
</dbReference>
<gene>
    <name evidence="8" type="primary">metQ1</name>
    <name evidence="8" type="ORF">CGERO_02310</name>
</gene>
<organism evidence="8 9">
    <name type="scientific">Corynebacterium gerontici</name>
    <dbReference type="NCBI Taxonomy" id="2079234"/>
    <lineage>
        <taxon>Bacteria</taxon>
        <taxon>Bacillati</taxon>
        <taxon>Actinomycetota</taxon>
        <taxon>Actinomycetes</taxon>
        <taxon>Mycobacteriales</taxon>
        <taxon>Corynebacteriaceae</taxon>
        <taxon>Corynebacterium</taxon>
    </lineage>
</organism>
<feature type="signal peptide" evidence="7">
    <location>
        <begin position="1"/>
        <end position="20"/>
    </location>
</feature>
<dbReference type="InterPro" id="IPR004872">
    <property type="entry name" value="Lipoprotein_NlpA"/>
</dbReference>
<feature type="chain" id="PRO_5038491080" evidence="7">
    <location>
        <begin position="21"/>
        <end position="287"/>
    </location>
</feature>
<keyword evidence="6 8" id="KW-0449">Lipoprotein</keyword>
<comment type="similarity">
    <text evidence="2">Belongs to the NlpA lipoprotein family.</text>
</comment>
<dbReference type="KEGG" id="cgk:CGERO_02310"/>
<comment type="subcellular location">
    <subcellularLocation>
        <location evidence="1">Membrane</location>
        <topology evidence="1">Lipid-anchor</topology>
    </subcellularLocation>
</comment>
<evidence type="ECO:0000256" key="2">
    <source>
        <dbReference type="ARBA" id="ARBA00008973"/>
    </source>
</evidence>
<evidence type="ECO:0000313" key="8">
    <source>
        <dbReference type="EMBL" id="AZA10786.1"/>
    </source>
</evidence>
<accession>A0A3G6IYQ3</accession>
<dbReference type="AlphaFoldDB" id="A0A3G6IYQ3"/>
<evidence type="ECO:0000256" key="5">
    <source>
        <dbReference type="ARBA" id="ARBA00023139"/>
    </source>
</evidence>
<keyword evidence="3 7" id="KW-0732">Signal</keyword>
<dbReference type="EMBL" id="CP033897">
    <property type="protein sequence ID" value="AZA10786.1"/>
    <property type="molecule type" value="Genomic_DNA"/>
</dbReference>
<dbReference type="Proteomes" id="UP000271587">
    <property type="component" value="Chromosome"/>
</dbReference>
<dbReference type="Gene3D" id="3.40.190.10">
    <property type="entry name" value="Periplasmic binding protein-like II"/>
    <property type="match status" value="2"/>
</dbReference>
<evidence type="ECO:0000256" key="7">
    <source>
        <dbReference type="SAM" id="SignalP"/>
    </source>
</evidence>
<evidence type="ECO:0000313" key="9">
    <source>
        <dbReference type="Proteomes" id="UP000271587"/>
    </source>
</evidence>
<keyword evidence="9" id="KW-1185">Reference proteome</keyword>
<evidence type="ECO:0000256" key="4">
    <source>
        <dbReference type="ARBA" id="ARBA00023136"/>
    </source>
</evidence>
<evidence type="ECO:0000256" key="3">
    <source>
        <dbReference type="ARBA" id="ARBA00022729"/>
    </source>
</evidence>
<sequence length="287" mass="31224" precursor="true">MKKQLAAVLASALAATGLVACGNDDTKADGNTVTVGTTDSAKKAWSVWEDKAKENGIDLKIENFSDYNTPNQALTQHQIDANLFQHLDFLATYNVKSNSNLRAVGSTEVVPLALFWKDHDSIDGIDGQEIAIPNDPTNQARAINVLKSKDLVKLKKGDVAKPTPADVDTDKSKVKLTPVDAAQTSTAYFEGKPAIINNTFLDRAGIDPKTAVLQDDPSDPSTEPFINVLVTTEDNVDNQNLKKLVELWHTPEVQKAVEEDSKGTSVEVDRSADDLNKILARLEEQDK</sequence>
<evidence type="ECO:0000256" key="1">
    <source>
        <dbReference type="ARBA" id="ARBA00004635"/>
    </source>
</evidence>
<dbReference type="Pfam" id="PF03180">
    <property type="entry name" value="Lipoprotein_9"/>
    <property type="match status" value="1"/>
</dbReference>
<keyword evidence="5" id="KW-0564">Palmitate</keyword>
<proteinExistence type="inferred from homology"/>
<keyword evidence="4" id="KW-0472">Membrane</keyword>
<evidence type="ECO:0000256" key="6">
    <source>
        <dbReference type="ARBA" id="ARBA00023288"/>
    </source>
</evidence>
<dbReference type="PANTHER" id="PTHR30429:SF3">
    <property type="entry name" value="LIPOPROTEIN"/>
    <property type="match status" value="1"/>
</dbReference>